<evidence type="ECO:0000313" key="2">
    <source>
        <dbReference type="Proteomes" id="UP000310719"/>
    </source>
</evidence>
<keyword evidence="1" id="KW-0808">Transferase</keyword>
<organism evidence="1 2">
    <name type="scientific">Leclercia adecarboxylata</name>
    <dbReference type="NCBI Taxonomy" id="83655"/>
    <lineage>
        <taxon>Bacteria</taxon>
        <taxon>Pseudomonadati</taxon>
        <taxon>Pseudomonadota</taxon>
        <taxon>Gammaproteobacteria</taxon>
        <taxon>Enterobacterales</taxon>
        <taxon>Enterobacteriaceae</taxon>
        <taxon>Leclercia</taxon>
    </lineage>
</organism>
<reference evidence="1 2" key="1">
    <citation type="submission" date="2019-05" db="EMBL/GenBank/DDBJ databases">
        <authorList>
            <consortium name="Pathogen Informatics"/>
        </authorList>
    </citation>
    <scope>NUCLEOTIDE SEQUENCE [LARGE SCALE GENOMIC DNA]</scope>
    <source>
        <strain evidence="1 2">NCTC13032</strain>
    </source>
</reference>
<protein>
    <submittedName>
        <fullName evidence="1">1-deoxy-D-xylulose-5-phosphate synthase</fullName>
        <ecNumber evidence="1">2.2.1.7</ecNumber>
    </submittedName>
</protein>
<proteinExistence type="predicted"/>
<dbReference type="GO" id="GO:0008661">
    <property type="term" value="F:1-deoxy-D-xylulose-5-phosphate synthase activity"/>
    <property type="evidence" value="ECO:0007669"/>
    <property type="project" value="UniProtKB-EC"/>
</dbReference>
<dbReference type="EMBL" id="LR590464">
    <property type="protein sequence ID" value="VTP64511.1"/>
    <property type="molecule type" value="Genomic_DNA"/>
</dbReference>
<dbReference type="EC" id="2.2.1.7" evidence="1"/>
<dbReference type="Proteomes" id="UP000310719">
    <property type="component" value="Chromosome"/>
</dbReference>
<name>A0A4U9HMG9_9ENTR</name>
<sequence>MTPSDENECRQMLFTGYHYQGWPNGRALSAR</sequence>
<dbReference type="AlphaFoldDB" id="A0A4U9HMG9"/>
<gene>
    <name evidence="1" type="primary">dxs_2</name>
    <name evidence="1" type="ORF">NCTC13032_01517</name>
</gene>
<evidence type="ECO:0000313" key="1">
    <source>
        <dbReference type="EMBL" id="VTP64511.1"/>
    </source>
</evidence>
<accession>A0A4U9HMG9</accession>